<dbReference type="Pfam" id="PF00884">
    <property type="entry name" value="Sulfatase"/>
    <property type="match status" value="1"/>
</dbReference>
<reference evidence="3 4" key="1">
    <citation type="submission" date="2019-09" db="EMBL/GenBank/DDBJ databases">
        <authorList>
            <person name="Depoorter E."/>
        </authorList>
    </citation>
    <scope>NUCLEOTIDE SEQUENCE [LARGE SCALE GENOMIC DNA]</scope>
    <source>
        <strain evidence="3">R-71171</strain>
    </source>
</reference>
<dbReference type="InterPro" id="IPR006311">
    <property type="entry name" value="TAT_signal"/>
</dbReference>
<dbReference type="EMBL" id="CABVQT010000002">
    <property type="protein sequence ID" value="VWC88783.1"/>
    <property type="molecule type" value="Genomic_DNA"/>
</dbReference>
<dbReference type="PANTHER" id="PTHR46615:SF1">
    <property type="entry name" value="ARYLSULFATASE K"/>
    <property type="match status" value="1"/>
</dbReference>
<gene>
    <name evidence="3" type="ORF">BCO71171_00984</name>
</gene>
<feature type="region of interest" description="Disordered" evidence="1">
    <location>
        <begin position="1"/>
        <end position="33"/>
    </location>
</feature>
<protein>
    <submittedName>
        <fullName evidence="3">Arylsulfatase</fullName>
    </submittedName>
</protein>
<feature type="compositionally biased region" description="Basic and acidic residues" evidence="1">
    <location>
        <begin position="7"/>
        <end position="20"/>
    </location>
</feature>
<dbReference type="Proteomes" id="UP000494182">
    <property type="component" value="Unassembled WGS sequence"/>
</dbReference>
<dbReference type="GO" id="GO:0004065">
    <property type="term" value="F:arylsulfatase activity"/>
    <property type="evidence" value="ECO:0007669"/>
    <property type="project" value="TreeGrafter"/>
</dbReference>
<dbReference type="AlphaFoldDB" id="A0A6P2VE01"/>
<dbReference type="GO" id="GO:0015024">
    <property type="term" value="F:glucuronate-2-sulfatase activity"/>
    <property type="evidence" value="ECO:0007669"/>
    <property type="project" value="TreeGrafter"/>
</dbReference>
<evidence type="ECO:0000256" key="1">
    <source>
        <dbReference type="SAM" id="MobiDB-lite"/>
    </source>
</evidence>
<dbReference type="Gene3D" id="3.40.720.10">
    <property type="entry name" value="Alkaline Phosphatase, subunit A"/>
    <property type="match status" value="1"/>
</dbReference>
<dbReference type="InterPro" id="IPR000917">
    <property type="entry name" value="Sulfatase_N"/>
</dbReference>
<sequence length="634" mass="69962">MKTPGTSRHDQETADVKDDQDTPAAEPTPRRQFLKRAGAAVAAAGFGADALAASAPPAAPVAPVAAGAGVDPAPAFHGATTAPAAPPAGYNILFILTDQERHFDRWPFPVPGREALRRDGITFMHHQIAACVCSPSRSTVYTGQHIQHTGVLDNAGVPWQKDMSPDVRTVGHMLRDAGYYAAYLGKWHLSASMHETASPYTAPVADYNRTIRSYGFDDYFGVGDLIGMVRGGYQYDGITAEAAVSWMRNHAPRLAKEGKPWFLAVNLVNPHDAMFVKTDTNGSTVQDANHPMLGNAPPPNDALYRTSWHDVPLAASRRQPYDEPGRPPAHGMFNAAHANLVGRYPFTDERLRIYQDNYFNCVRDCDTHVVRLLQSLQSLGLDERTIVVMTADHGDHIGAHQLVGKGATAYQPQNHVPLVIRHPAYPGGMQCDALTSHIDIAPTLLGLTGLDDARLASIRGSALKGHDLTRWLAKPADAKLHAARDATLFNYAMLLYYDSEWMLKELGTMRQKGVPEDELLRRALAQQPDFRLRGTIRSVFDGRYRFTRYFSPLEFNRPTTMEGLFARNDVELFDIASDPGEMRNLAMDRKKHGELLLAMNARLNDLIASEVGDDSPDVMPIRDGKVQVQIRKWH</sequence>
<name>A0A6P2VE01_9BURK</name>
<dbReference type="InterPro" id="IPR017850">
    <property type="entry name" value="Alkaline_phosphatase_core_sf"/>
</dbReference>
<dbReference type="PROSITE" id="PS51318">
    <property type="entry name" value="TAT"/>
    <property type="match status" value="1"/>
</dbReference>
<evidence type="ECO:0000313" key="4">
    <source>
        <dbReference type="Proteomes" id="UP000494182"/>
    </source>
</evidence>
<accession>A0A6P2VE01</accession>
<dbReference type="SUPFAM" id="SSF53649">
    <property type="entry name" value="Alkaline phosphatase-like"/>
    <property type="match status" value="1"/>
</dbReference>
<proteinExistence type="predicted"/>
<evidence type="ECO:0000259" key="2">
    <source>
        <dbReference type="Pfam" id="PF00884"/>
    </source>
</evidence>
<feature type="domain" description="Sulfatase N-terminal" evidence="2">
    <location>
        <begin position="91"/>
        <end position="449"/>
    </location>
</feature>
<dbReference type="InterPro" id="IPR051849">
    <property type="entry name" value="GAG-degrading_sulfatase"/>
</dbReference>
<dbReference type="PANTHER" id="PTHR46615">
    <property type="entry name" value="ARYLSULFATASE K"/>
    <property type="match status" value="1"/>
</dbReference>
<organism evidence="3 4">
    <name type="scientific">Burkholderia contaminans</name>
    <dbReference type="NCBI Taxonomy" id="488447"/>
    <lineage>
        <taxon>Bacteria</taxon>
        <taxon>Pseudomonadati</taxon>
        <taxon>Pseudomonadota</taxon>
        <taxon>Betaproteobacteria</taxon>
        <taxon>Burkholderiales</taxon>
        <taxon>Burkholderiaceae</taxon>
        <taxon>Burkholderia</taxon>
        <taxon>Burkholderia cepacia complex</taxon>
    </lineage>
</organism>
<evidence type="ECO:0000313" key="3">
    <source>
        <dbReference type="EMBL" id="VWC88783.1"/>
    </source>
</evidence>
<dbReference type="CDD" id="cd16035">
    <property type="entry name" value="sulfatase_like"/>
    <property type="match status" value="1"/>
</dbReference>